<name>A0AAV0H9H6_9ROSI</name>
<gene>
    <name evidence="2" type="ORF">LITE_LOCUS2999</name>
</gene>
<keyword evidence="1" id="KW-0812">Transmembrane</keyword>
<keyword evidence="1" id="KW-1133">Transmembrane helix</keyword>
<dbReference type="EMBL" id="CAMGYJ010000002">
    <property type="protein sequence ID" value="CAI0381144.1"/>
    <property type="molecule type" value="Genomic_DNA"/>
</dbReference>
<evidence type="ECO:0000313" key="3">
    <source>
        <dbReference type="Proteomes" id="UP001154282"/>
    </source>
</evidence>
<reference evidence="2" key="1">
    <citation type="submission" date="2022-08" db="EMBL/GenBank/DDBJ databases">
        <authorList>
            <person name="Gutierrez-Valencia J."/>
        </authorList>
    </citation>
    <scope>NUCLEOTIDE SEQUENCE</scope>
</reference>
<accession>A0AAV0H9H6</accession>
<dbReference type="Proteomes" id="UP001154282">
    <property type="component" value="Unassembled WGS sequence"/>
</dbReference>
<evidence type="ECO:0000313" key="2">
    <source>
        <dbReference type="EMBL" id="CAI0381144.1"/>
    </source>
</evidence>
<evidence type="ECO:0000256" key="1">
    <source>
        <dbReference type="SAM" id="Phobius"/>
    </source>
</evidence>
<organism evidence="2 3">
    <name type="scientific">Linum tenue</name>
    <dbReference type="NCBI Taxonomy" id="586396"/>
    <lineage>
        <taxon>Eukaryota</taxon>
        <taxon>Viridiplantae</taxon>
        <taxon>Streptophyta</taxon>
        <taxon>Embryophyta</taxon>
        <taxon>Tracheophyta</taxon>
        <taxon>Spermatophyta</taxon>
        <taxon>Magnoliopsida</taxon>
        <taxon>eudicotyledons</taxon>
        <taxon>Gunneridae</taxon>
        <taxon>Pentapetalae</taxon>
        <taxon>rosids</taxon>
        <taxon>fabids</taxon>
        <taxon>Malpighiales</taxon>
        <taxon>Linaceae</taxon>
        <taxon>Linum</taxon>
    </lineage>
</organism>
<sequence length="53" mass="6027">MKIVRLDCYPITISEISTTPSSLEFFMFPVGYLGAANIVGHMMACLRFVVRYH</sequence>
<keyword evidence="3" id="KW-1185">Reference proteome</keyword>
<feature type="transmembrane region" description="Helical" evidence="1">
    <location>
        <begin position="30"/>
        <end position="50"/>
    </location>
</feature>
<keyword evidence="1" id="KW-0472">Membrane</keyword>
<proteinExistence type="predicted"/>
<dbReference type="AlphaFoldDB" id="A0AAV0H9H6"/>
<protein>
    <submittedName>
        <fullName evidence="2">Uncharacterized protein</fullName>
    </submittedName>
</protein>
<comment type="caution">
    <text evidence="2">The sequence shown here is derived from an EMBL/GenBank/DDBJ whole genome shotgun (WGS) entry which is preliminary data.</text>
</comment>